<reference evidence="2 3" key="1">
    <citation type="journal article" date="2024" name="G3 (Bethesda)">
        <title>Genome assembly of Hibiscus sabdariffa L. provides insights into metabolisms of medicinal natural products.</title>
        <authorList>
            <person name="Kim T."/>
        </authorList>
    </citation>
    <scope>NUCLEOTIDE SEQUENCE [LARGE SCALE GENOMIC DNA]</scope>
    <source>
        <strain evidence="2">TK-2024</strain>
        <tissue evidence="2">Old leaves</tissue>
    </source>
</reference>
<organism evidence="2 3">
    <name type="scientific">Hibiscus sabdariffa</name>
    <name type="common">roselle</name>
    <dbReference type="NCBI Taxonomy" id="183260"/>
    <lineage>
        <taxon>Eukaryota</taxon>
        <taxon>Viridiplantae</taxon>
        <taxon>Streptophyta</taxon>
        <taxon>Embryophyta</taxon>
        <taxon>Tracheophyta</taxon>
        <taxon>Spermatophyta</taxon>
        <taxon>Magnoliopsida</taxon>
        <taxon>eudicotyledons</taxon>
        <taxon>Gunneridae</taxon>
        <taxon>Pentapetalae</taxon>
        <taxon>rosids</taxon>
        <taxon>malvids</taxon>
        <taxon>Malvales</taxon>
        <taxon>Malvaceae</taxon>
        <taxon>Malvoideae</taxon>
        <taxon>Hibiscus</taxon>
    </lineage>
</organism>
<dbReference type="EMBL" id="JBBPBN010000171">
    <property type="protein sequence ID" value="KAK8974201.1"/>
    <property type="molecule type" value="Genomic_DNA"/>
</dbReference>
<accession>A0ABR2NDG5</accession>
<feature type="compositionally biased region" description="Basic and acidic residues" evidence="1">
    <location>
        <begin position="1"/>
        <end position="11"/>
    </location>
</feature>
<gene>
    <name evidence="2" type="ORF">V6N11_034571</name>
</gene>
<feature type="compositionally biased region" description="Low complexity" evidence="1">
    <location>
        <begin position="31"/>
        <end position="43"/>
    </location>
</feature>
<name>A0ABR2NDG5_9ROSI</name>
<sequence length="110" mass="12073">MEPDLDSHLSDSDDDSNSIVPHRTIDEILNDSDASTSSSSSLTTHHRSDNRLSRPNTVSQEFAESLKESDALAEGPAESSKLSPFKRIDDPVWRVPSSIFGLPISLIPLR</sequence>
<comment type="caution">
    <text evidence="2">The sequence shown here is derived from an EMBL/GenBank/DDBJ whole genome shotgun (WGS) entry which is preliminary data.</text>
</comment>
<evidence type="ECO:0000313" key="3">
    <source>
        <dbReference type="Proteomes" id="UP001396334"/>
    </source>
</evidence>
<protein>
    <submittedName>
        <fullName evidence="2">Uncharacterized protein</fullName>
    </submittedName>
</protein>
<feature type="region of interest" description="Disordered" evidence="1">
    <location>
        <begin position="1"/>
        <end position="86"/>
    </location>
</feature>
<feature type="compositionally biased region" description="Polar residues" evidence="1">
    <location>
        <begin position="53"/>
        <end position="62"/>
    </location>
</feature>
<evidence type="ECO:0000256" key="1">
    <source>
        <dbReference type="SAM" id="MobiDB-lite"/>
    </source>
</evidence>
<keyword evidence="3" id="KW-1185">Reference proteome</keyword>
<evidence type="ECO:0000313" key="2">
    <source>
        <dbReference type="EMBL" id="KAK8974201.1"/>
    </source>
</evidence>
<dbReference type="Proteomes" id="UP001396334">
    <property type="component" value="Unassembled WGS sequence"/>
</dbReference>
<proteinExistence type="predicted"/>